<accession>A0AAV7HW18</accession>
<evidence type="ECO:0000313" key="1">
    <source>
        <dbReference type="EMBL" id="KAH0533817.1"/>
    </source>
</evidence>
<reference evidence="1 2" key="1">
    <citation type="journal article" date="2021" name="J. Hered.">
        <title>A chromosome-level genome assembly of the parasitoid wasp, Cotesia glomerata (Hymenoptera: Braconidae).</title>
        <authorList>
            <person name="Pinto B.J."/>
            <person name="Weis J.J."/>
            <person name="Gamble T."/>
            <person name="Ode P.J."/>
            <person name="Paul R."/>
            <person name="Zaspel J.M."/>
        </authorList>
    </citation>
    <scope>NUCLEOTIDE SEQUENCE [LARGE SCALE GENOMIC DNA]</scope>
    <source>
        <strain evidence="1">CgM1</strain>
    </source>
</reference>
<protein>
    <submittedName>
        <fullName evidence="1">Uncharacterized protein</fullName>
    </submittedName>
</protein>
<name>A0AAV7HW18_COTGL</name>
<comment type="caution">
    <text evidence="1">The sequence shown here is derived from an EMBL/GenBank/DDBJ whole genome shotgun (WGS) entry which is preliminary data.</text>
</comment>
<organism evidence="1 2">
    <name type="scientific">Cotesia glomerata</name>
    <name type="common">Lepidopteran parasitic wasp</name>
    <name type="synonym">Apanteles glomeratus</name>
    <dbReference type="NCBI Taxonomy" id="32391"/>
    <lineage>
        <taxon>Eukaryota</taxon>
        <taxon>Metazoa</taxon>
        <taxon>Ecdysozoa</taxon>
        <taxon>Arthropoda</taxon>
        <taxon>Hexapoda</taxon>
        <taxon>Insecta</taxon>
        <taxon>Pterygota</taxon>
        <taxon>Neoptera</taxon>
        <taxon>Endopterygota</taxon>
        <taxon>Hymenoptera</taxon>
        <taxon>Apocrita</taxon>
        <taxon>Ichneumonoidea</taxon>
        <taxon>Braconidae</taxon>
        <taxon>Microgastrinae</taxon>
        <taxon>Cotesia</taxon>
    </lineage>
</organism>
<dbReference type="EMBL" id="JAHXZJ010002983">
    <property type="protein sequence ID" value="KAH0533817.1"/>
    <property type="molecule type" value="Genomic_DNA"/>
</dbReference>
<evidence type="ECO:0000313" key="2">
    <source>
        <dbReference type="Proteomes" id="UP000826195"/>
    </source>
</evidence>
<keyword evidence="2" id="KW-1185">Reference proteome</keyword>
<sequence length="107" mass="11904">MIFFKSTDHGAMNFDAKTIDSGNSQIDKCLHQNHNLFKKPKNILGKKSCSASSVHTAETVVFQDIEINSIENVNDSNTTIINDANSINDNVDNNIIKSHSNEVCDFF</sequence>
<dbReference type="AlphaFoldDB" id="A0AAV7HW18"/>
<gene>
    <name evidence="1" type="ORF">KQX54_002078</name>
</gene>
<proteinExistence type="predicted"/>
<dbReference type="Proteomes" id="UP000826195">
    <property type="component" value="Unassembled WGS sequence"/>
</dbReference>